<accession>A0ABD4T7V7</accession>
<evidence type="ECO:0000313" key="1">
    <source>
        <dbReference type="EMBL" id="MCM1984667.1"/>
    </source>
</evidence>
<dbReference type="AlphaFoldDB" id="A0ABD4T7V7"/>
<name>A0ABD4T7V7_9CYAN</name>
<protein>
    <submittedName>
        <fullName evidence="1">Uncharacterized protein</fullName>
    </submittedName>
</protein>
<dbReference type="RefSeq" id="WP_201277172.1">
    <property type="nucleotide sequence ID" value="NZ_JTHE03000103.1"/>
</dbReference>
<organism evidence="1 2">
    <name type="scientific">Lyngbya confervoides BDU141951</name>
    <dbReference type="NCBI Taxonomy" id="1574623"/>
    <lineage>
        <taxon>Bacteria</taxon>
        <taxon>Bacillati</taxon>
        <taxon>Cyanobacteriota</taxon>
        <taxon>Cyanophyceae</taxon>
        <taxon>Oscillatoriophycideae</taxon>
        <taxon>Oscillatoriales</taxon>
        <taxon>Microcoleaceae</taxon>
        <taxon>Lyngbya</taxon>
    </lineage>
</organism>
<evidence type="ECO:0000313" key="2">
    <source>
        <dbReference type="Proteomes" id="UP000031561"/>
    </source>
</evidence>
<gene>
    <name evidence="1" type="ORF">QQ91_0017735</name>
</gene>
<proteinExistence type="predicted"/>
<dbReference type="Proteomes" id="UP000031561">
    <property type="component" value="Unassembled WGS sequence"/>
</dbReference>
<reference evidence="1 2" key="1">
    <citation type="journal article" date="2015" name="Genome Announc.">
        <title>Draft Genome Sequence of Filamentous Marine Cyanobacterium Lyngbya confervoides Strain BDU141951.</title>
        <authorList>
            <person name="Chandrababunaidu M.M."/>
            <person name="Sen D."/>
            <person name="Tripathy S."/>
        </authorList>
    </citation>
    <scope>NUCLEOTIDE SEQUENCE [LARGE SCALE GENOMIC DNA]</scope>
    <source>
        <strain evidence="1 2">BDU141951</strain>
    </source>
</reference>
<comment type="caution">
    <text evidence="1">The sequence shown here is derived from an EMBL/GenBank/DDBJ whole genome shotgun (WGS) entry which is preliminary data.</text>
</comment>
<keyword evidence="2" id="KW-1185">Reference proteome</keyword>
<dbReference type="EMBL" id="JTHE03000103">
    <property type="protein sequence ID" value="MCM1984667.1"/>
    <property type="molecule type" value="Genomic_DNA"/>
</dbReference>
<sequence length="163" mass="18163">MEGKAVSLDEQIQTLLAEAPQEGLMPQAMEAIAPVLKHLAEQFHQEQYFILQSLEGNWQITTLRHRTQPQLEKKVIYAYSTLADATRAGQDAHLMAKSIPIIPLLFQLIAIPDLDSLLVLSSQAGASESLEIAQADLRNLIQRQIDQVLPQTDPSAQPPQYWA</sequence>